<evidence type="ECO:0000256" key="4">
    <source>
        <dbReference type="ARBA" id="ARBA00022692"/>
    </source>
</evidence>
<evidence type="ECO:0000256" key="2">
    <source>
        <dbReference type="ARBA" id="ARBA00007430"/>
    </source>
</evidence>
<feature type="transmembrane region" description="Helical" evidence="7">
    <location>
        <begin position="94"/>
        <end position="113"/>
    </location>
</feature>
<reference evidence="8" key="1">
    <citation type="journal article" date="2007" name="J. Bacteriol.">
        <title>Comparative genome analysis of four magnetotactic bacteria reveals a complex set of group-specific genes implicated in magnetosome biomineralization and function.</title>
        <authorList>
            <person name="Richter M."/>
            <person name="Kube M."/>
            <person name="Bazylinski D.A."/>
            <person name="Lombardot T."/>
            <person name="Gloeckner F.O."/>
            <person name="Reinhardt R."/>
            <person name="Schueler D."/>
        </authorList>
    </citation>
    <scope>NUCLEOTIDE SEQUENCE</scope>
    <source>
        <strain evidence="8">MSR-1</strain>
    </source>
</reference>
<dbReference type="PANTHER" id="PTHR30250:SF10">
    <property type="entry name" value="LIPOPOLYSACCHARIDE BIOSYNTHESIS PROTEIN WZXC"/>
    <property type="match status" value="1"/>
</dbReference>
<feature type="transmembrane region" description="Helical" evidence="7">
    <location>
        <begin position="134"/>
        <end position="155"/>
    </location>
</feature>
<dbReference type="PANTHER" id="PTHR30250">
    <property type="entry name" value="PST FAMILY PREDICTED COLANIC ACID TRANSPORTER"/>
    <property type="match status" value="1"/>
</dbReference>
<evidence type="ECO:0000256" key="3">
    <source>
        <dbReference type="ARBA" id="ARBA00022475"/>
    </source>
</evidence>
<dbReference type="Pfam" id="PF13440">
    <property type="entry name" value="Polysacc_synt_3"/>
    <property type="match status" value="1"/>
</dbReference>
<feature type="transmembrane region" description="Helical" evidence="7">
    <location>
        <begin position="66"/>
        <end position="88"/>
    </location>
</feature>
<keyword evidence="5 7" id="KW-1133">Transmembrane helix</keyword>
<comment type="similarity">
    <text evidence="2">Belongs to the polysaccharide synthase family.</text>
</comment>
<protein>
    <submittedName>
        <fullName evidence="8">GumJ protein</fullName>
    </submittedName>
</protein>
<feature type="transmembrane region" description="Helical" evidence="7">
    <location>
        <begin position="362"/>
        <end position="385"/>
    </location>
</feature>
<sequence length="392" mass="43466">MGTAVQAATALAAQIFLMRQLMPHDFGQFAIVLASCGLVQTIVSLRLNILIIRLQTDDLSSHQAQLYQAALIWETLAAVVIALIWLAISDLISIPSLILLTALTIGQWINQISAFYERGMDYGRITLVETGSQLFGHVAALILVLSGMGAISLYMRELVAVCGKLAAYTAIGALPRPVWMWPRFQACREIWRETRGVWVEGILEGIFTRIVILSSGALTGLHGAGLFAQSQRLAMLPHQFLSPVVSRMSANLFNRTTDFDRRQYLAIRLGALTLALMLPAIAFIWLWGGDIVPWLFGDKWRSAAFVLRAMIGVILFLSLFELLRAFCYAHRWVRPVLWARTSQIAVFIVPVLLLQPQEVANLAWILSASFTAGFIVLAGHIVSLIRRNKANV</sequence>
<feature type="transmembrane region" description="Helical" evidence="7">
    <location>
        <begin position="335"/>
        <end position="356"/>
    </location>
</feature>
<feature type="transmembrane region" description="Helical" evidence="7">
    <location>
        <begin position="26"/>
        <end position="45"/>
    </location>
</feature>
<accession>A4U199</accession>
<dbReference type="EMBL" id="CU459003">
    <property type="protein sequence ID" value="CAM76656.1"/>
    <property type="molecule type" value="Genomic_DNA"/>
</dbReference>
<dbReference type="AlphaFoldDB" id="A4U199"/>
<gene>
    <name evidence="8" type="ORF">MGR_1186</name>
</gene>
<feature type="transmembrane region" description="Helical" evidence="7">
    <location>
        <begin position="265"/>
        <end position="288"/>
    </location>
</feature>
<proteinExistence type="inferred from homology"/>
<evidence type="ECO:0000256" key="5">
    <source>
        <dbReference type="ARBA" id="ARBA00022989"/>
    </source>
</evidence>
<feature type="transmembrane region" description="Helical" evidence="7">
    <location>
        <begin position="206"/>
        <end position="228"/>
    </location>
</feature>
<comment type="subcellular location">
    <subcellularLocation>
        <location evidence="1">Cell membrane</location>
        <topology evidence="1">Multi-pass membrane protein</topology>
    </subcellularLocation>
</comment>
<evidence type="ECO:0000256" key="1">
    <source>
        <dbReference type="ARBA" id="ARBA00004651"/>
    </source>
</evidence>
<dbReference type="InterPro" id="IPR050833">
    <property type="entry name" value="Poly_Biosynth_Transport"/>
</dbReference>
<dbReference type="GO" id="GO:0005886">
    <property type="term" value="C:plasma membrane"/>
    <property type="evidence" value="ECO:0007669"/>
    <property type="project" value="UniProtKB-SubCell"/>
</dbReference>
<name>A4U199_9PROT</name>
<keyword evidence="3" id="KW-1003">Cell membrane</keyword>
<keyword evidence="6 7" id="KW-0472">Membrane</keyword>
<keyword evidence="4 7" id="KW-0812">Transmembrane</keyword>
<feature type="transmembrane region" description="Helical" evidence="7">
    <location>
        <begin position="300"/>
        <end position="323"/>
    </location>
</feature>
<organism evidence="8">
    <name type="scientific">Magnetospirillum gryphiswaldense</name>
    <dbReference type="NCBI Taxonomy" id="55518"/>
    <lineage>
        <taxon>Bacteria</taxon>
        <taxon>Pseudomonadati</taxon>
        <taxon>Pseudomonadota</taxon>
        <taxon>Alphaproteobacteria</taxon>
        <taxon>Rhodospirillales</taxon>
        <taxon>Rhodospirillaceae</taxon>
        <taxon>Magnetospirillum</taxon>
    </lineage>
</organism>
<evidence type="ECO:0000256" key="7">
    <source>
        <dbReference type="SAM" id="Phobius"/>
    </source>
</evidence>
<evidence type="ECO:0000256" key="6">
    <source>
        <dbReference type="ARBA" id="ARBA00023136"/>
    </source>
</evidence>
<evidence type="ECO:0000313" key="8">
    <source>
        <dbReference type="EMBL" id="CAM76656.1"/>
    </source>
</evidence>